<protein>
    <submittedName>
        <fullName evidence="5">Propionate CoA-transferase</fullName>
    </submittedName>
</protein>
<keyword evidence="2 3" id="KW-0808">Transferase</keyword>
<feature type="active site" description="5-glutamyl coenzyme A thioester intermediate" evidence="4">
    <location>
        <position position="324"/>
    </location>
</feature>
<proteinExistence type="inferred from homology"/>
<accession>A0A239HL50</accession>
<dbReference type="OrthoDB" id="9805230at2"/>
<evidence type="ECO:0000256" key="2">
    <source>
        <dbReference type="ARBA" id="ARBA00022679"/>
    </source>
</evidence>
<dbReference type="PANTHER" id="PTHR43293">
    <property type="entry name" value="ACETATE COA-TRANSFERASE YDIF"/>
    <property type="match status" value="1"/>
</dbReference>
<keyword evidence="6" id="KW-1185">Reference proteome</keyword>
<dbReference type="PIRSF" id="PIRSF000858">
    <property type="entry name" value="SCOT-t"/>
    <property type="match status" value="1"/>
</dbReference>
<organism evidence="5 6">
    <name type="scientific">Anaerovirgula multivorans</name>
    <dbReference type="NCBI Taxonomy" id="312168"/>
    <lineage>
        <taxon>Bacteria</taxon>
        <taxon>Bacillati</taxon>
        <taxon>Bacillota</taxon>
        <taxon>Clostridia</taxon>
        <taxon>Peptostreptococcales</taxon>
        <taxon>Natronincolaceae</taxon>
        <taxon>Anaerovirgula</taxon>
    </lineage>
</organism>
<dbReference type="RefSeq" id="WP_089284259.1">
    <property type="nucleotide sequence ID" value="NZ_FZOJ01000022.1"/>
</dbReference>
<dbReference type="InterPro" id="IPR014388">
    <property type="entry name" value="3-oxoacid_CoA-transferase"/>
</dbReference>
<dbReference type="Proteomes" id="UP000198304">
    <property type="component" value="Unassembled WGS sequence"/>
</dbReference>
<dbReference type="AlphaFoldDB" id="A0A239HL50"/>
<dbReference type="Pfam" id="PF01144">
    <property type="entry name" value="CoA_trans"/>
    <property type="match status" value="1"/>
</dbReference>
<dbReference type="PANTHER" id="PTHR43293:SF1">
    <property type="entry name" value="ACETATE COA-TRANSFERASE YDIF"/>
    <property type="match status" value="1"/>
</dbReference>
<reference evidence="5 6" key="1">
    <citation type="submission" date="2017-06" db="EMBL/GenBank/DDBJ databases">
        <authorList>
            <person name="Kim H.J."/>
            <person name="Triplett B.A."/>
        </authorList>
    </citation>
    <scope>NUCLEOTIDE SEQUENCE [LARGE SCALE GENOMIC DNA]</scope>
    <source>
        <strain evidence="5 6">SCA</strain>
    </source>
</reference>
<evidence type="ECO:0000256" key="4">
    <source>
        <dbReference type="PIRSR" id="PIRSR000858-1"/>
    </source>
</evidence>
<dbReference type="GO" id="GO:0008410">
    <property type="term" value="F:CoA-transferase activity"/>
    <property type="evidence" value="ECO:0007669"/>
    <property type="project" value="InterPro"/>
</dbReference>
<dbReference type="InterPro" id="IPR037171">
    <property type="entry name" value="NagB/RpiA_transferase-like"/>
</dbReference>
<evidence type="ECO:0000256" key="1">
    <source>
        <dbReference type="ARBA" id="ARBA00007154"/>
    </source>
</evidence>
<dbReference type="InterPro" id="IPR004165">
    <property type="entry name" value="CoA_trans_fam_I"/>
</dbReference>
<evidence type="ECO:0000256" key="3">
    <source>
        <dbReference type="PIRNR" id="PIRNR000858"/>
    </source>
</evidence>
<dbReference type="SUPFAM" id="SSF100950">
    <property type="entry name" value="NagB/RpiA/CoA transferase-like"/>
    <property type="match status" value="2"/>
</dbReference>
<dbReference type="GO" id="GO:0046952">
    <property type="term" value="P:ketone body catabolic process"/>
    <property type="evidence" value="ECO:0007669"/>
    <property type="project" value="InterPro"/>
</dbReference>
<gene>
    <name evidence="5" type="ORF">SAMN05446037_102262</name>
</gene>
<dbReference type="EMBL" id="FZOJ01000022">
    <property type="protein sequence ID" value="SNS82067.1"/>
    <property type="molecule type" value="Genomic_DNA"/>
</dbReference>
<evidence type="ECO:0000313" key="6">
    <source>
        <dbReference type="Proteomes" id="UP000198304"/>
    </source>
</evidence>
<dbReference type="SMART" id="SM00882">
    <property type="entry name" value="CoA_trans"/>
    <property type="match status" value="1"/>
</dbReference>
<dbReference type="Gene3D" id="3.40.1080.10">
    <property type="entry name" value="Glutaconate Coenzyme A-transferase"/>
    <property type="match status" value="2"/>
</dbReference>
<sequence>MRLKFLTAEEAVKIIKSGSTVATGGFVGNCVPEELEMELEKRYLQTEEPKNLTLVYVAGQGDGKDRGINHFGYEGMIKRVIGGHWGLAPKVQKLALENKIEGYTFPQGVIAHLFRDIAAGKPGTITHVGLKTFVDPRIEGGKLNKKTKEDLVEVIDLYGKEYLFYKAFPIDFALLRGTYADERGNVTMEKEVGSLEVLSIAQACKNSGGKVIVQVEKVVKAGTLDPRLVKIPGIYVDTVVEVQDMKNHMQTFSEQYNPGYTGNIKVPVSSVKPMELDERKIIARRAVMELVPNAIVNLGIGMPEGVSIVANEEGVSDQMILTVEPGPIGGIPVGGLSFGATINPEAIIDQPNQFDFYDGGGLDVAFLGLAECDEFGNINVSKFGPKITGPGGFINITQNAKKVVFCGTFTAGGLKIEAANGKLSILQEGKVVKFIGKVEQITFSGKYAEEVGQTVIYITERAVFELGEDGLVLTEIAPGIELVKDVLEYMDFKPVISKNLKLMDERIFKSEKMGVQIEQKFPSEALEVSLVEAH</sequence>
<name>A0A239HL50_9FIRM</name>
<comment type="similarity">
    <text evidence="1 3">Belongs to the 3-oxoacid CoA-transferase family.</text>
</comment>
<evidence type="ECO:0000313" key="5">
    <source>
        <dbReference type="EMBL" id="SNS82067.1"/>
    </source>
</evidence>